<dbReference type="Pfam" id="PF02522">
    <property type="entry name" value="Antibiotic_NAT"/>
    <property type="match status" value="1"/>
</dbReference>
<dbReference type="SUPFAM" id="SSF110710">
    <property type="entry name" value="TTHA0583/YokD-like"/>
    <property type="match status" value="1"/>
</dbReference>
<dbReference type="AlphaFoldDB" id="A0A2G3DU24"/>
<dbReference type="EMBL" id="PDYF01000025">
    <property type="protein sequence ID" value="PHU34380.1"/>
    <property type="molecule type" value="Genomic_DNA"/>
</dbReference>
<evidence type="ECO:0000256" key="3">
    <source>
        <dbReference type="ARBA" id="ARBA00023315"/>
    </source>
</evidence>
<gene>
    <name evidence="5" type="ORF">CSX01_10320</name>
</gene>
<comment type="similarity">
    <text evidence="1 4">Belongs to the antibiotic N-acetyltransferase family.</text>
</comment>
<evidence type="ECO:0000313" key="5">
    <source>
        <dbReference type="EMBL" id="PHU34380.1"/>
    </source>
</evidence>
<evidence type="ECO:0000313" key="6">
    <source>
        <dbReference type="Proteomes" id="UP000225889"/>
    </source>
</evidence>
<organism evidence="5 6">
    <name type="scientific">Pseudobutyrivibrio ruminis</name>
    <dbReference type="NCBI Taxonomy" id="46206"/>
    <lineage>
        <taxon>Bacteria</taxon>
        <taxon>Bacillati</taxon>
        <taxon>Bacillota</taxon>
        <taxon>Clostridia</taxon>
        <taxon>Lachnospirales</taxon>
        <taxon>Lachnospiraceae</taxon>
        <taxon>Pseudobutyrivibrio</taxon>
    </lineage>
</organism>
<evidence type="ECO:0000256" key="1">
    <source>
        <dbReference type="ARBA" id="ARBA00006383"/>
    </source>
</evidence>
<dbReference type="RefSeq" id="WP_099392330.1">
    <property type="nucleotide sequence ID" value="NZ_PDYF01000025.1"/>
</dbReference>
<accession>A0A2G3DU24</accession>
<dbReference type="PANTHER" id="PTHR11104:SF0">
    <property type="entry name" value="SPBETA PROPHAGE-DERIVED AMINOGLYCOSIDE N(3')-ACETYLTRANSFERASE-LIKE PROTEIN YOKD"/>
    <property type="match status" value="1"/>
</dbReference>
<protein>
    <recommendedName>
        <fullName evidence="4">Aminoglycoside N(3)-acetyltransferase</fullName>
        <ecNumber evidence="4">2.3.1.-</ecNumber>
    </recommendedName>
</protein>
<reference evidence="5 6" key="2">
    <citation type="submission" date="2017-10" db="EMBL/GenBank/DDBJ databases">
        <authorList>
            <person name="Banno H."/>
            <person name="Chua N.-H."/>
        </authorList>
    </citation>
    <scope>NUCLEOTIDE SEQUENCE [LARGE SCALE GENOMIC DNA]</scope>
    <source>
        <strain evidence="5 6">JK626</strain>
    </source>
</reference>
<sequence>MTDIELLNDIKIKLNEIGVAAGDTVYVASDITGLLYLAKTECDVKIKQRDEFLNKFVNTLQEMVGPEGTLLFPVFSWDFCRGNGFDIRSTKGEVGALNNWILKNREDFIRTKHPMYSFLVWGKYAHRLAAMNNQDAWGDAGPFTFLRDNDGKQLFFDIQAHQGITFGHYVEQCVDVPYRHPKYFFGSYTDKNGVTETRCYSMYVRDLNVMQEISITNQWLIENGVAAGAESHGLTLTYCDLAKAYPLLYNDMKNNNGANTLSFENYELDWSKGKTIPFELGGLA</sequence>
<reference evidence="5 6" key="1">
    <citation type="submission" date="2017-10" db="EMBL/GenBank/DDBJ databases">
        <title>Resolving the taxonomy of Roseburia spp., Eubacterium rectale and Agathobacter spp. through phylogenomic analysis.</title>
        <authorList>
            <person name="Sheridan P.O."/>
            <person name="Walker A.W."/>
            <person name="Duncan S.H."/>
            <person name="Scott K.P."/>
            <person name="Toole P.W.O."/>
            <person name="Luis P."/>
            <person name="Flint H.J."/>
        </authorList>
    </citation>
    <scope>NUCLEOTIDE SEQUENCE [LARGE SCALE GENOMIC DNA]</scope>
    <source>
        <strain evidence="5 6">JK626</strain>
    </source>
</reference>
<comment type="catalytic activity">
    <reaction evidence="4">
        <text>a 2-deoxystreptamine antibiotic + acetyl-CoA = an N(3)-acetyl-2-deoxystreptamine antibiotic + CoA + H(+)</text>
        <dbReference type="Rhea" id="RHEA:12665"/>
        <dbReference type="ChEBI" id="CHEBI:15378"/>
        <dbReference type="ChEBI" id="CHEBI:57287"/>
        <dbReference type="ChEBI" id="CHEBI:57288"/>
        <dbReference type="ChEBI" id="CHEBI:57921"/>
        <dbReference type="ChEBI" id="CHEBI:77452"/>
        <dbReference type="EC" id="2.3.1.81"/>
    </reaction>
</comment>
<comment type="caution">
    <text evidence="5">The sequence shown here is derived from an EMBL/GenBank/DDBJ whole genome shotgun (WGS) entry which is preliminary data.</text>
</comment>
<dbReference type="GO" id="GO:0046677">
    <property type="term" value="P:response to antibiotic"/>
    <property type="evidence" value="ECO:0007669"/>
    <property type="project" value="UniProtKB-KW"/>
</dbReference>
<proteinExistence type="inferred from homology"/>
<evidence type="ECO:0000256" key="2">
    <source>
        <dbReference type="ARBA" id="ARBA00022679"/>
    </source>
</evidence>
<keyword evidence="4" id="KW-0046">Antibiotic resistance</keyword>
<dbReference type="InterPro" id="IPR028345">
    <property type="entry name" value="Antibiotic_NAT-like"/>
</dbReference>
<keyword evidence="2 4" id="KW-0808">Transferase</keyword>
<evidence type="ECO:0000256" key="4">
    <source>
        <dbReference type="RuleBase" id="RU365031"/>
    </source>
</evidence>
<dbReference type="PANTHER" id="PTHR11104">
    <property type="entry name" value="AMINOGLYCOSIDE N3-ACETYLTRANSFERASE"/>
    <property type="match status" value="1"/>
</dbReference>
<dbReference type="InterPro" id="IPR003679">
    <property type="entry name" value="Amioglycoside_AcTrfase"/>
</dbReference>
<keyword evidence="3 4" id="KW-0012">Acyltransferase</keyword>
<dbReference type="Proteomes" id="UP000225889">
    <property type="component" value="Unassembled WGS sequence"/>
</dbReference>
<dbReference type="EC" id="2.3.1.-" evidence="4"/>
<name>A0A2G3DU24_9FIRM</name>
<dbReference type="GO" id="GO:0046353">
    <property type="term" value="F:aminoglycoside 3-N-acetyltransferase activity"/>
    <property type="evidence" value="ECO:0007669"/>
    <property type="project" value="UniProtKB-EC"/>
</dbReference>